<comment type="caution">
    <text evidence="1">The sequence shown here is derived from an EMBL/GenBank/DDBJ whole genome shotgun (WGS) entry which is preliminary data.</text>
</comment>
<reference evidence="1" key="1">
    <citation type="journal article" date="2015" name="Nature">
        <title>Complex archaea that bridge the gap between prokaryotes and eukaryotes.</title>
        <authorList>
            <person name="Spang A."/>
            <person name="Saw J.H."/>
            <person name="Jorgensen S.L."/>
            <person name="Zaremba-Niedzwiedzka K."/>
            <person name="Martijn J."/>
            <person name="Lind A.E."/>
            <person name="van Eijk R."/>
            <person name="Schleper C."/>
            <person name="Guy L."/>
            <person name="Ettema T.J."/>
        </authorList>
    </citation>
    <scope>NUCLEOTIDE SEQUENCE</scope>
</reference>
<proteinExistence type="predicted"/>
<dbReference type="AlphaFoldDB" id="A0A0F9SYK2"/>
<accession>A0A0F9SYK2</accession>
<dbReference type="EMBL" id="LAZR01000371">
    <property type="protein sequence ID" value="KKN72019.1"/>
    <property type="molecule type" value="Genomic_DNA"/>
</dbReference>
<organism evidence="1">
    <name type="scientific">marine sediment metagenome</name>
    <dbReference type="NCBI Taxonomy" id="412755"/>
    <lineage>
        <taxon>unclassified sequences</taxon>
        <taxon>metagenomes</taxon>
        <taxon>ecological metagenomes</taxon>
    </lineage>
</organism>
<gene>
    <name evidence="1" type="ORF">LCGC14_0415010</name>
</gene>
<sequence>MESWKHNLTPFVVNLFDCILSYLEQEHKISQEFINKLSSFALAKYLEFNLNMLSTSATSFFKNINLKTLHNMINM</sequence>
<evidence type="ECO:0000313" key="1">
    <source>
        <dbReference type="EMBL" id="KKN72019.1"/>
    </source>
</evidence>
<protein>
    <submittedName>
        <fullName evidence="1">Uncharacterized protein</fullName>
    </submittedName>
</protein>
<name>A0A0F9SYK2_9ZZZZ</name>